<keyword evidence="1" id="KW-0328">Glycosyltransferase</keyword>
<feature type="domain" description="Glycosyltransferase subfamily 4-like N-terminal" evidence="4">
    <location>
        <begin position="97"/>
        <end position="224"/>
    </location>
</feature>
<dbReference type="Pfam" id="PF13439">
    <property type="entry name" value="Glyco_transf_4"/>
    <property type="match status" value="1"/>
</dbReference>
<evidence type="ECO:0000259" key="3">
    <source>
        <dbReference type="Pfam" id="PF00534"/>
    </source>
</evidence>
<organism evidence="5 6">
    <name type="scientific">Rufibacter quisquiliarum</name>
    <dbReference type="NCBI Taxonomy" id="1549639"/>
    <lineage>
        <taxon>Bacteria</taxon>
        <taxon>Pseudomonadati</taxon>
        <taxon>Bacteroidota</taxon>
        <taxon>Cytophagia</taxon>
        <taxon>Cytophagales</taxon>
        <taxon>Hymenobacteraceae</taxon>
        <taxon>Rufibacter</taxon>
    </lineage>
</organism>
<dbReference type="Proteomes" id="UP000563094">
    <property type="component" value="Unassembled WGS sequence"/>
</dbReference>
<dbReference type="GO" id="GO:0016757">
    <property type="term" value="F:glycosyltransferase activity"/>
    <property type="evidence" value="ECO:0007669"/>
    <property type="project" value="UniProtKB-KW"/>
</dbReference>
<proteinExistence type="predicted"/>
<feature type="domain" description="Glycosyl transferase family 1" evidence="3">
    <location>
        <begin position="235"/>
        <end position="390"/>
    </location>
</feature>
<dbReference type="SUPFAM" id="SSF53756">
    <property type="entry name" value="UDP-Glycosyltransferase/glycogen phosphorylase"/>
    <property type="match status" value="1"/>
</dbReference>
<dbReference type="PANTHER" id="PTHR12526">
    <property type="entry name" value="GLYCOSYLTRANSFERASE"/>
    <property type="match status" value="1"/>
</dbReference>
<dbReference type="CDD" id="cd03801">
    <property type="entry name" value="GT4_PimA-like"/>
    <property type="match status" value="1"/>
</dbReference>
<evidence type="ECO:0000259" key="4">
    <source>
        <dbReference type="Pfam" id="PF13439"/>
    </source>
</evidence>
<sequence>MAKDVELTMIVPQAEEQVLEEQAEVLGLGSLDLSSIKQAPVERSFERFADTHRVPANLFPYSESLDLEGQEYQPEGEEEGEGVTAAAAAAPVAEVTPEEAPRQQPEIKYVAGPKGTLNFEVIQFARFAARLASHKEFDVVYAHDWMTFLAGIEIKTQRKVPLVLHVHSLSFDRQIGHPWGWIYELEVKALQAADLVIAVSERTAQMMIKRYGISPKKIRVVYNGFSGRFIPVSSAEPKKQVTFLGRLVAQKGTLQFLKVAKEVMKQDPEVKFVVAGHGPQLEEAKHQVQKLGIAESVTFTGFLDSDAAVDLLRTSGVFCLPAVSEPFGLAALEATQAGLPVVLSSQTGAGEVLPKASISDPNDVAGMAEHILELLRDNALRQEMVEANQEAIQELTWEATAAQVYEALTAVLKVKED</sequence>
<dbReference type="InterPro" id="IPR001296">
    <property type="entry name" value="Glyco_trans_1"/>
</dbReference>
<protein>
    <recommendedName>
        <fullName evidence="7">Glycosyl transferase family 1</fullName>
    </recommendedName>
</protein>
<evidence type="ECO:0000313" key="6">
    <source>
        <dbReference type="Proteomes" id="UP000563094"/>
    </source>
</evidence>
<dbReference type="InterPro" id="IPR028098">
    <property type="entry name" value="Glyco_trans_4-like_N"/>
</dbReference>
<name>A0A839GFY6_9BACT</name>
<keyword evidence="6" id="KW-1185">Reference proteome</keyword>
<accession>A0A839GFY6</accession>
<dbReference type="Gene3D" id="3.40.50.2000">
    <property type="entry name" value="Glycogen Phosphorylase B"/>
    <property type="match status" value="2"/>
</dbReference>
<evidence type="ECO:0008006" key="7">
    <source>
        <dbReference type="Google" id="ProtNLM"/>
    </source>
</evidence>
<comment type="caution">
    <text evidence="5">The sequence shown here is derived from an EMBL/GenBank/DDBJ whole genome shotgun (WGS) entry which is preliminary data.</text>
</comment>
<keyword evidence="2" id="KW-0808">Transferase</keyword>
<gene>
    <name evidence="5" type="ORF">FHS90_002511</name>
</gene>
<reference evidence="5 6" key="1">
    <citation type="submission" date="2020-08" db="EMBL/GenBank/DDBJ databases">
        <title>Genomic Encyclopedia of Type Strains, Phase IV (KMG-IV): sequencing the most valuable type-strain genomes for metagenomic binning, comparative biology and taxonomic classification.</title>
        <authorList>
            <person name="Goeker M."/>
        </authorList>
    </citation>
    <scope>NUCLEOTIDE SEQUENCE [LARGE SCALE GENOMIC DNA]</scope>
    <source>
        <strain evidence="5 6">DSM 29854</strain>
    </source>
</reference>
<evidence type="ECO:0000256" key="2">
    <source>
        <dbReference type="ARBA" id="ARBA00022679"/>
    </source>
</evidence>
<evidence type="ECO:0000313" key="5">
    <source>
        <dbReference type="EMBL" id="MBA9077792.1"/>
    </source>
</evidence>
<dbReference type="PANTHER" id="PTHR12526:SF510">
    <property type="entry name" value="D-INOSITOL 3-PHOSPHATE GLYCOSYLTRANSFERASE"/>
    <property type="match status" value="1"/>
</dbReference>
<dbReference type="EMBL" id="JACJIQ010000009">
    <property type="protein sequence ID" value="MBA9077792.1"/>
    <property type="molecule type" value="Genomic_DNA"/>
</dbReference>
<dbReference type="AlphaFoldDB" id="A0A839GFY6"/>
<evidence type="ECO:0000256" key="1">
    <source>
        <dbReference type="ARBA" id="ARBA00022676"/>
    </source>
</evidence>
<dbReference type="Pfam" id="PF00534">
    <property type="entry name" value="Glycos_transf_1"/>
    <property type="match status" value="1"/>
</dbReference>